<name>A0A8X7UZU1_BRACI</name>
<keyword evidence="2" id="KW-1185">Reference proteome</keyword>
<accession>A0A8X7UZU1</accession>
<sequence>MYIREQASRDPENYFNIRMLLRWLMVHKSCISLEQRLYIMVKPCPKELKCDVEVSSYAIRDAEEYINFCDRPTLTS</sequence>
<dbReference type="Pfam" id="PF06206">
    <property type="entry name" value="CpeT"/>
    <property type="match status" value="1"/>
</dbReference>
<evidence type="ECO:0000313" key="1">
    <source>
        <dbReference type="EMBL" id="KAG2296864.1"/>
    </source>
</evidence>
<proteinExistence type="predicted"/>
<dbReference type="AlphaFoldDB" id="A0A8X7UZU1"/>
<dbReference type="PANTHER" id="PTHR35137:SF1">
    <property type="entry name" value="CHROMOPHORE LYASE CRL, CHLOROPLASTIC"/>
    <property type="match status" value="1"/>
</dbReference>
<protein>
    <submittedName>
        <fullName evidence="1">Uncharacterized protein</fullName>
    </submittedName>
</protein>
<dbReference type="Proteomes" id="UP000886595">
    <property type="component" value="Unassembled WGS sequence"/>
</dbReference>
<evidence type="ECO:0000313" key="2">
    <source>
        <dbReference type="Proteomes" id="UP000886595"/>
    </source>
</evidence>
<gene>
    <name evidence="1" type="ORF">Bca52824_043533</name>
</gene>
<dbReference type="OrthoDB" id="1891035at2759"/>
<dbReference type="GO" id="GO:0016829">
    <property type="term" value="F:lyase activity"/>
    <property type="evidence" value="ECO:0007669"/>
    <property type="project" value="InterPro"/>
</dbReference>
<comment type="caution">
    <text evidence="1">The sequence shown here is derived from an EMBL/GenBank/DDBJ whole genome shotgun (WGS) entry which is preliminary data.</text>
</comment>
<dbReference type="PANTHER" id="PTHR35137">
    <property type="entry name" value="CHROMOPHORE LYASE CRL, CHLOROPLASTIC"/>
    <property type="match status" value="1"/>
</dbReference>
<dbReference type="EMBL" id="JAAMPC010000009">
    <property type="protein sequence ID" value="KAG2296864.1"/>
    <property type="molecule type" value="Genomic_DNA"/>
</dbReference>
<reference evidence="1 2" key="1">
    <citation type="submission" date="2020-02" db="EMBL/GenBank/DDBJ databases">
        <authorList>
            <person name="Ma Q."/>
            <person name="Huang Y."/>
            <person name="Song X."/>
            <person name="Pei D."/>
        </authorList>
    </citation>
    <scope>NUCLEOTIDE SEQUENCE [LARGE SCALE GENOMIC DNA]</scope>
    <source>
        <strain evidence="1">Sxm20200214</strain>
        <tissue evidence="1">Leaf</tissue>
    </source>
</reference>
<organism evidence="1 2">
    <name type="scientific">Brassica carinata</name>
    <name type="common">Ethiopian mustard</name>
    <name type="synonym">Abyssinian cabbage</name>
    <dbReference type="NCBI Taxonomy" id="52824"/>
    <lineage>
        <taxon>Eukaryota</taxon>
        <taxon>Viridiplantae</taxon>
        <taxon>Streptophyta</taxon>
        <taxon>Embryophyta</taxon>
        <taxon>Tracheophyta</taxon>
        <taxon>Spermatophyta</taxon>
        <taxon>Magnoliopsida</taxon>
        <taxon>eudicotyledons</taxon>
        <taxon>Gunneridae</taxon>
        <taxon>Pentapetalae</taxon>
        <taxon>rosids</taxon>
        <taxon>malvids</taxon>
        <taxon>Brassicales</taxon>
        <taxon>Brassicaceae</taxon>
        <taxon>Brassiceae</taxon>
        <taxon>Brassica</taxon>
    </lineage>
</organism>
<dbReference type="InterPro" id="IPR010404">
    <property type="entry name" value="CpcT/CpeT"/>
</dbReference>